<dbReference type="Gene3D" id="3.40.50.720">
    <property type="entry name" value="NAD(P)-binding Rossmann-like Domain"/>
    <property type="match status" value="1"/>
</dbReference>
<dbReference type="Proteomes" id="UP001182556">
    <property type="component" value="Unassembled WGS sequence"/>
</dbReference>
<dbReference type="InterPro" id="IPR020904">
    <property type="entry name" value="Sc_DH/Rdtase_CS"/>
</dbReference>
<keyword evidence="2" id="KW-0560">Oxidoreductase</keyword>
<protein>
    <submittedName>
        <fullName evidence="3">Toluenesulfonate zinc-independent alcohol dehydrogenase TsaC</fullName>
    </submittedName>
</protein>
<dbReference type="PANTHER" id="PTHR43639:SF5">
    <property type="entry name" value="OXIDOREDUCTASE, SHORT-CHAIN DEHYDROGENASE_REDUCTASE FAMILY (AFU_ORTHOLOGUE AFUA_6G09140)"/>
    <property type="match status" value="1"/>
</dbReference>
<dbReference type="PRINTS" id="PR00081">
    <property type="entry name" value="GDHRDH"/>
</dbReference>
<keyword evidence="1" id="KW-0521">NADP</keyword>
<name>A0AAD9CVX9_PAPLA</name>
<dbReference type="NCBIfam" id="NF005559">
    <property type="entry name" value="PRK07231.1"/>
    <property type="match status" value="1"/>
</dbReference>
<sequence length="253" mass="26645">MTIDQRRVAIVTGAGSGFGAGIARKLASQGIAVIVADVAVQNGEALVEEMNASGGTATFIKTDVTSAIDWKATVDWAITQYGRLNYVVNNAGGTYKSKPVYETTEADFYKCIDLNLLSIFHSVHQALPRLQEAGRKGQPASMVNISSTGGVKGRPGLTWYSASKAAVISVTQSLAHEFASDQVRINCICPVLGNTPLMAQFVGEADTDAFAKTIPLGRFADPSDIANSTAFLLSDEANFLTGVILPVDGGRLA</sequence>
<dbReference type="InterPro" id="IPR036291">
    <property type="entry name" value="NAD(P)-bd_dom_sf"/>
</dbReference>
<evidence type="ECO:0000313" key="3">
    <source>
        <dbReference type="EMBL" id="KAK1922507.1"/>
    </source>
</evidence>
<organism evidence="3 4">
    <name type="scientific">Papiliotrema laurentii</name>
    <name type="common">Cryptococcus laurentii</name>
    <dbReference type="NCBI Taxonomy" id="5418"/>
    <lineage>
        <taxon>Eukaryota</taxon>
        <taxon>Fungi</taxon>
        <taxon>Dikarya</taxon>
        <taxon>Basidiomycota</taxon>
        <taxon>Agaricomycotina</taxon>
        <taxon>Tremellomycetes</taxon>
        <taxon>Tremellales</taxon>
        <taxon>Rhynchogastremaceae</taxon>
        <taxon>Papiliotrema</taxon>
    </lineage>
</organism>
<dbReference type="EMBL" id="JAODAN010000008">
    <property type="protein sequence ID" value="KAK1922507.1"/>
    <property type="molecule type" value="Genomic_DNA"/>
</dbReference>
<dbReference type="Pfam" id="PF13561">
    <property type="entry name" value="adh_short_C2"/>
    <property type="match status" value="1"/>
</dbReference>
<evidence type="ECO:0000256" key="2">
    <source>
        <dbReference type="ARBA" id="ARBA00023002"/>
    </source>
</evidence>
<reference evidence="3" key="1">
    <citation type="submission" date="2023-02" db="EMBL/GenBank/DDBJ databases">
        <title>Identification and recombinant expression of a fungal hydrolase from Papiliotrema laurentii that hydrolyzes apple cutin and clears colloidal polyester polyurethane.</title>
        <authorList>
            <consortium name="DOE Joint Genome Institute"/>
            <person name="Roman V.A."/>
            <person name="Bojanowski C."/>
            <person name="Crable B.R."/>
            <person name="Wagner D.N."/>
            <person name="Hung C.S."/>
            <person name="Nadeau L.J."/>
            <person name="Schratz L."/>
            <person name="Haridas S."/>
            <person name="Pangilinan J."/>
            <person name="Lipzen A."/>
            <person name="Na H."/>
            <person name="Yan M."/>
            <person name="Ng V."/>
            <person name="Grigoriev I.V."/>
            <person name="Spatafora J.W."/>
            <person name="Barlow D."/>
            <person name="Biffinger J."/>
            <person name="Kelley-Loughnane N."/>
            <person name="Varaljay V.A."/>
            <person name="Crookes-Goodson W.J."/>
        </authorList>
    </citation>
    <scope>NUCLEOTIDE SEQUENCE</scope>
    <source>
        <strain evidence="3">5307AH</strain>
    </source>
</reference>
<dbReference type="PANTHER" id="PTHR43639">
    <property type="entry name" value="OXIDOREDUCTASE, SHORT-CHAIN DEHYDROGENASE/REDUCTASE FAMILY (AFU_ORTHOLOGUE AFUA_5G02870)"/>
    <property type="match status" value="1"/>
</dbReference>
<dbReference type="GO" id="GO:0016491">
    <property type="term" value="F:oxidoreductase activity"/>
    <property type="evidence" value="ECO:0007669"/>
    <property type="project" value="UniProtKB-KW"/>
</dbReference>
<proteinExistence type="predicted"/>
<dbReference type="FunFam" id="3.40.50.720:FF:000084">
    <property type="entry name" value="Short-chain dehydrogenase reductase"/>
    <property type="match status" value="1"/>
</dbReference>
<gene>
    <name evidence="3" type="ORF">DB88DRAFT_495334</name>
</gene>
<dbReference type="PROSITE" id="PS00061">
    <property type="entry name" value="ADH_SHORT"/>
    <property type="match status" value="1"/>
</dbReference>
<evidence type="ECO:0000256" key="1">
    <source>
        <dbReference type="ARBA" id="ARBA00022857"/>
    </source>
</evidence>
<evidence type="ECO:0000313" key="4">
    <source>
        <dbReference type="Proteomes" id="UP001182556"/>
    </source>
</evidence>
<keyword evidence="4" id="KW-1185">Reference proteome</keyword>
<dbReference type="SUPFAM" id="SSF51735">
    <property type="entry name" value="NAD(P)-binding Rossmann-fold domains"/>
    <property type="match status" value="1"/>
</dbReference>
<dbReference type="PRINTS" id="PR00080">
    <property type="entry name" value="SDRFAMILY"/>
</dbReference>
<comment type="caution">
    <text evidence="3">The sequence shown here is derived from an EMBL/GenBank/DDBJ whole genome shotgun (WGS) entry which is preliminary data.</text>
</comment>
<dbReference type="AlphaFoldDB" id="A0AAD9CVX9"/>
<accession>A0AAD9CVX9</accession>
<dbReference type="InterPro" id="IPR002347">
    <property type="entry name" value="SDR_fam"/>
</dbReference>